<name>A0A645DKH7_9ZZZZ</name>
<proteinExistence type="predicted"/>
<gene>
    <name evidence="1" type="ORF">SDC9_136678</name>
</gene>
<dbReference type="EMBL" id="VSSQ01036974">
    <property type="protein sequence ID" value="MPM89568.1"/>
    <property type="molecule type" value="Genomic_DNA"/>
</dbReference>
<evidence type="ECO:0000313" key="1">
    <source>
        <dbReference type="EMBL" id="MPM89568.1"/>
    </source>
</evidence>
<sequence length="55" mass="6512">MLYDHLAMTKNEAVDILTQKYENSINTFDYIEQQALIMADLMTQGLIKQFPQQFR</sequence>
<reference evidence="1" key="1">
    <citation type="submission" date="2019-08" db="EMBL/GenBank/DDBJ databases">
        <authorList>
            <person name="Kucharzyk K."/>
            <person name="Murdoch R.W."/>
            <person name="Higgins S."/>
            <person name="Loffler F."/>
        </authorList>
    </citation>
    <scope>NUCLEOTIDE SEQUENCE</scope>
</reference>
<dbReference type="AlphaFoldDB" id="A0A645DKH7"/>
<accession>A0A645DKH7</accession>
<organism evidence="1">
    <name type="scientific">bioreactor metagenome</name>
    <dbReference type="NCBI Taxonomy" id="1076179"/>
    <lineage>
        <taxon>unclassified sequences</taxon>
        <taxon>metagenomes</taxon>
        <taxon>ecological metagenomes</taxon>
    </lineage>
</organism>
<comment type="caution">
    <text evidence="1">The sequence shown here is derived from an EMBL/GenBank/DDBJ whole genome shotgun (WGS) entry which is preliminary data.</text>
</comment>
<protein>
    <submittedName>
        <fullName evidence="1">Uncharacterized protein</fullName>
    </submittedName>
</protein>